<dbReference type="STRING" id="931089.CDES_06935"/>
<dbReference type="InterPro" id="IPR010499">
    <property type="entry name" value="AraC_E-bd"/>
</dbReference>
<dbReference type="Proteomes" id="UP000068067">
    <property type="component" value="Chromosome"/>
</dbReference>
<dbReference type="SUPFAM" id="SSF55136">
    <property type="entry name" value="Probable bacterial effector-binding domain"/>
    <property type="match status" value="1"/>
</dbReference>
<dbReference type="AlphaFoldDB" id="A0A0M4CJA6"/>
<dbReference type="OrthoDB" id="64208at2"/>
<evidence type="ECO:0000259" key="1">
    <source>
        <dbReference type="SMART" id="SM00871"/>
    </source>
</evidence>
<dbReference type="InterPro" id="IPR011256">
    <property type="entry name" value="Reg_factor_effector_dom_sf"/>
</dbReference>
<accession>A0A0M4CJA6</accession>
<dbReference type="Gene3D" id="3.20.80.10">
    <property type="entry name" value="Regulatory factor, effector binding domain"/>
    <property type="match status" value="1"/>
</dbReference>
<dbReference type="SMART" id="SM00871">
    <property type="entry name" value="AraC_E_bind"/>
    <property type="match status" value="1"/>
</dbReference>
<evidence type="ECO:0000313" key="3">
    <source>
        <dbReference type="Proteomes" id="UP000068067"/>
    </source>
</evidence>
<dbReference type="KEGG" id="cdx:CDES_06935"/>
<dbReference type="EMBL" id="CP009220">
    <property type="protein sequence ID" value="ALC05801.1"/>
    <property type="molecule type" value="Genomic_DNA"/>
</dbReference>
<reference evidence="2 3" key="1">
    <citation type="submission" date="2014-08" db="EMBL/GenBank/DDBJ databases">
        <title>Complete genome sequence of Corynebacterium deserti GIMN1.010 (=DSM 45689), isolated from desert sand in western China.</title>
        <authorList>
            <person name="Ruckert C."/>
            <person name="Albersmeier A."/>
            <person name="Kalinowski J."/>
        </authorList>
    </citation>
    <scope>NUCLEOTIDE SEQUENCE [LARGE SCALE GENOMIC DNA]</scope>
    <source>
        <strain evidence="2 3">GIMN1.010</strain>
    </source>
</reference>
<proteinExistence type="predicted"/>
<name>A0A0M4CJA6_9CORY</name>
<organism evidence="2 3">
    <name type="scientific">Corynebacterium deserti GIMN1.010</name>
    <dbReference type="NCBI Taxonomy" id="931089"/>
    <lineage>
        <taxon>Bacteria</taxon>
        <taxon>Bacillati</taxon>
        <taxon>Actinomycetota</taxon>
        <taxon>Actinomycetes</taxon>
        <taxon>Mycobacteriales</taxon>
        <taxon>Corynebacteriaceae</taxon>
        <taxon>Corynebacterium</taxon>
    </lineage>
</organism>
<evidence type="ECO:0000313" key="2">
    <source>
        <dbReference type="EMBL" id="ALC05801.1"/>
    </source>
</evidence>
<sequence length="166" mass="18156">MYLMKPPVTEVELLEVESIPTVIVFFENHPMEDMSSAFDGTYRVLFPNLAQRGITPTGPGFALYTDVPSDTVSFEVGIPVDKPLESDITTDSGLVLKNSVIPGGKIARISHIGSFDGLSDSWPAFVEAVAVGGNELDMPFWEVYVTEPSPDMDPATLQTDLYVRLK</sequence>
<dbReference type="InterPro" id="IPR029442">
    <property type="entry name" value="GyrI-like"/>
</dbReference>
<feature type="domain" description="AraC effector-binding" evidence="1">
    <location>
        <begin position="9"/>
        <end position="166"/>
    </location>
</feature>
<protein>
    <recommendedName>
        <fullName evidence="1">AraC effector-binding domain-containing protein</fullName>
    </recommendedName>
</protein>
<keyword evidence="3" id="KW-1185">Reference proteome</keyword>
<dbReference type="Pfam" id="PF06445">
    <property type="entry name" value="GyrI-like"/>
    <property type="match status" value="1"/>
</dbReference>
<gene>
    <name evidence="2" type="ORF">CDES_06935</name>
</gene>
<dbReference type="PATRIC" id="fig|931089.4.peg.1402"/>